<accession>A0ACB8WD65</accession>
<name>A0ACB8WD65_9TELE</name>
<comment type="caution">
    <text evidence="1">The sequence shown here is derived from an EMBL/GenBank/DDBJ whole genome shotgun (WGS) entry which is preliminary data.</text>
</comment>
<dbReference type="Proteomes" id="UP000831701">
    <property type="component" value="Chromosome 13"/>
</dbReference>
<reference evidence="1" key="1">
    <citation type="submission" date="2022-04" db="EMBL/GenBank/DDBJ databases">
        <title>Jade perch genome.</title>
        <authorList>
            <person name="Chao B."/>
        </authorList>
    </citation>
    <scope>NUCLEOTIDE SEQUENCE</scope>
    <source>
        <strain evidence="1">CB-2022</strain>
    </source>
</reference>
<evidence type="ECO:0000313" key="2">
    <source>
        <dbReference type="Proteomes" id="UP000831701"/>
    </source>
</evidence>
<keyword evidence="2" id="KW-1185">Reference proteome</keyword>
<organism evidence="1 2">
    <name type="scientific">Scortum barcoo</name>
    <name type="common">barcoo grunter</name>
    <dbReference type="NCBI Taxonomy" id="214431"/>
    <lineage>
        <taxon>Eukaryota</taxon>
        <taxon>Metazoa</taxon>
        <taxon>Chordata</taxon>
        <taxon>Craniata</taxon>
        <taxon>Vertebrata</taxon>
        <taxon>Euteleostomi</taxon>
        <taxon>Actinopterygii</taxon>
        <taxon>Neopterygii</taxon>
        <taxon>Teleostei</taxon>
        <taxon>Neoteleostei</taxon>
        <taxon>Acanthomorphata</taxon>
        <taxon>Eupercaria</taxon>
        <taxon>Centrarchiformes</taxon>
        <taxon>Terapontoidei</taxon>
        <taxon>Terapontidae</taxon>
        <taxon>Scortum</taxon>
    </lineage>
</organism>
<dbReference type="EMBL" id="CM041543">
    <property type="protein sequence ID" value="KAI3364703.1"/>
    <property type="molecule type" value="Genomic_DNA"/>
</dbReference>
<feature type="non-terminal residue" evidence="1">
    <location>
        <position position="1"/>
    </location>
</feature>
<protein>
    <submittedName>
        <fullName evidence="1">Uncharacterized protein</fullName>
    </submittedName>
</protein>
<evidence type="ECO:0000313" key="1">
    <source>
        <dbReference type="EMBL" id="KAI3364703.1"/>
    </source>
</evidence>
<proteinExistence type="predicted"/>
<gene>
    <name evidence="1" type="ORF">L3Q82_011491</name>
</gene>
<sequence length="277" mass="30981">LLPADGTFGKEHCQLMGYLMGYLSILTGHRAIVFTNMTRNQVNFADCWGGGKKYRILVDEHKTMGSFGQAAVCLKKEEYEWVKKVSCGECCLQGEDIQYVFHTALGRQVGKPSNFLHLAWLDAGMTGPITFGQIRSSVSTQAKHHLTDKERNQVAHAMCHDPITAEKFYVALPDKQMGYQTRKLRMKALKDAAATSSQDTEDPEDADDISFSVDEPPDDTPETSSDEDEPILDDAPDSSSSFSSGEKLAWMERKKSMQGFPHRTAHQRMSPHLFLLL</sequence>